<dbReference type="OrthoDB" id="3344043at2759"/>
<evidence type="ECO:0000313" key="1">
    <source>
        <dbReference type="EMBL" id="OAF60079.1"/>
    </source>
</evidence>
<dbReference type="RefSeq" id="XP_024325361.1">
    <property type="nucleotide sequence ID" value="XM_024466473.1"/>
</dbReference>
<dbReference type="AlphaFoldDB" id="A0A177AD97"/>
<dbReference type="EMBL" id="KV441392">
    <property type="protein sequence ID" value="OAF60079.1"/>
    <property type="molecule type" value="Genomic_DNA"/>
</dbReference>
<dbReference type="eggNOG" id="ENOG502S941">
    <property type="taxonomic scope" value="Eukaryota"/>
</dbReference>
<name>A0A177AD97_9PEZI</name>
<accession>A0A177AD97</accession>
<proteinExistence type="predicted"/>
<gene>
    <name evidence="1" type="ORF">VC83_02819</name>
</gene>
<sequence length="468" mass="51408">MALQLSSNFSQQGSVDWVALSGGFLYISKEILQRLSGSSLDPYTVAVGHALGSQFRLSSKGRVNMQKALDNMNAYAGLQNVLWFGFGVKHPARAIGTTEQGTTLVALCAALAECFPHETAAEILNDMVLLDSNLDMTPSVGEWLALIKSCAGILSTTIFSVRAEKLMGLENSDKPADPTDIATVLNAIGKITKHGWVSITIHGGKEARWIGALAEWLFGLTITITNNQDEVVYTSCPDGQISQVNICSQSRHDPLHPEYRVPRTRNKSLEIADRTFYIEAVNEVLTKAPGHKPYGGEMDTPTMNGRVRWENCLYAVFGVLFKELMKRPDRVASVVNAAARIYSAIATAEEGVPIGVLETNVLYVESSFGPAFIHNLLQWFPELLAIKQYLDQDSDTQTYKDAASKYRVSLKDIRDDCGCRLCAGLDTEAKEKEVNCQVVLVELILRIGRLLSVVDCAEGLYPKFNVHV</sequence>
<organism evidence="1">
    <name type="scientific">Pseudogymnoascus destructans</name>
    <dbReference type="NCBI Taxonomy" id="655981"/>
    <lineage>
        <taxon>Eukaryota</taxon>
        <taxon>Fungi</taxon>
        <taxon>Dikarya</taxon>
        <taxon>Ascomycota</taxon>
        <taxon>Pezizomycotina</taxon>
        <taxon>Leotiomycetes</taxon>
        <taxon>Thelebolales</taxon>
        <taxon>Thelebolaceae</taxon>
        <taxon>Pseudogymnoascus</taxon>
    </lineage>
</organism>
<dbReference type="Proteomes" id="UP000077154">
    <property type="component" value="Unassembled WGS sequence"/>
</dbReference>
<reference evidence="1" key="1">
    <citation type="submission" date="2016-03" db="EMBL/GenBank/DDBJ databases">
        <title>Updated assembly of Pseudogymnoascus destructans, the fungus causing white-nose syndrome of bats.</title>
        <authorList>
            <person name="Palmer J.M."/>
            <person name="Drees K.P."/>
            <person name="Foster J.T."/>
            <person name="Lindner D.L."/>
        </authorList>
    </citation>
    <scope>NUCLEOTIDE SEQUENCE [LARGE SCALE GENOMIC DNA]</scope>
    <source>
        <strain evidence="1">20631-21</strain>
    </source>
</reference>
<dbReference type="GeneID" id="36285897"/>
<protein>
    <submittedName>
        <fullName evidence="1">Uncharacterized protein</fullName>
    </submittedName>
</protein>
<dbReference type="VEuPathDB" id="FungiDB:GMDG_00189"/>